<proteinExistence type="predicted"/>
<dbReference type="Gramene" id="AUR62037159-RA">
    <property type="protein sequence ID" value="AUR62037159-RA:cds"/>
    <property type="gene ID" value="AUR62037159"/>
</dbReference>
<dbReference type="AlphaFoldDB" id="A0A803MY79"/>
<name>A0A803MY79_CHEQI</name>
<reference evidence="1" key="2">
    <citation type="submission" date="2021-03" db="UniProtKB">
        <authorList>
            <consortium name="EnsemblPlants"/>
        </authorList>
    </citation>
    <scope>IDENTIFICATION</scope>
</reference>
<reference evidence="1" key="1">
    <citation type="journal article" date="2017" name="Nature">
        <title>The genome of Chenopodium quinoa.</title>
        <authorList>
            <person name="Jarvis D.E."/>
            <person name="Ho Y.S."/>
            <person name="Lightfoot D.J."/>
            <person name="Schmoeckel S.M."/>
            <person name="Li B."/>
            <person name="Borm T.J.A."/>
            <person name="Ohyanagi H."/>
            <person name="Mineta K."/>
            <person name="Michell C.T."/>
            <person name="Saber N."/>
            <person name="Kharbatia N.M."/>
            <person name="Rupper R.R."/>
            <person name="Sharp A.R."/>
            <person name="Dally N."/>
            <person name="Boughton B.A."/>
            <person name="Woo Y.H."/>
            <person name="Gao G."/>
            <person name="Schijlen E.G.W.M."/>
            <person name="Guo X."/>
            <person name="Momin A.A."/>
            <person name="Negrao S."/>
            <person name="Al-Babili S."/>
            <person name="Gehring C."/>
            <person name="Roessner U."/>
            <person name="Jung C."/>
            <person name="Murphy K."/>
            <person name="Arold S.T."/>
            <person name="Gojobori T."/>
            <person name="van der Linden C.G."/>
            <person name="van Loo E.N."/>
            <person name="Jellen E.N."/>
            <person name="Maughan P.J."/>
            <person name="Tester M."/>
        </authorList>
    </citation>
    <scope>NUCLEOTIDE SEQUENCE [LARGE SCALE GENOMIC DNA]</scope>
    <source>
        <strain evidence="1">cv. PI 614886</strain>
    </source>
</reference>
<evidence type="ECO:0000313" key="2">
    <source>
        <dbReference type="Proteomes" id="UP000596660"/>
    </source>
</evidence>
<keyword evidence="2" id="KW-1185">Reference proteome</keyword>
<dbReference type="EnsemblPlants" id="AUR62037159-RA">
    <property type="protein sequence ID" value="AUR62037159-RA:cds"/>
    <property type="gene ID" value="AUR62037159"/>
</dbReference>
<dbReference type="Proteomes" id="UP000596660">
    <property type="component" value="Unplaced"/>
</dbReference>
<accession>A0A803MY79</accession>
<protein>
    <submittedName>
        <fullName evidence="1">Uncharacterized protein</fullName>
    </submittedName>
</protein>
<sequence>MSTSVFTVGSDTRPLVHLLFRDRDMDTGAQMCSGGSRWGSIRQIYSRRADMGKYCNYCHDYGHNTNVCSDLRHAIQQLIDDGKIPISRSWTTPTPRFTDADLPNDYSNDWPLSITLVSDC</sequence>
<evidence type="ECO:0000313" key="1">
    <source>
        <dbReference type="EnsemblPlants" id="AUR62037159-RA:cds"/>
    </source>
</evidence>
<organism evidence="1 2">
    <name type="scientific">Chenopodium quinoa</name>
    <name type="common">Quinoa</name>
    <dbReference type="NCBI Taxonomy" id="63459"/>
    <lineage>
        <taxon>Eukaryota</taxon>
        <taxon>Viridiplantae</taxon>
        <taxon>Streptophyta</taxon>
        <taxon>Embryophyta</taxon>
        <taxon>Tracheophyta</taxon>
        <taxon>Spermatophyta</taxon>
        <taxon>Magnoliopsida</taxon>
        <taxon>eudicotyledons</taxon>
        <taxon>Gunneridae</taxon>
        <taxon>Pentapetalae</taxon>
        <taxon>Caryophyllales</taxon>
        <taxon>Chenopodiaceae</taxon>
        <taxon>Chenopodioideae</taxon>
        <taxon>Atripliceae</taxon>
        <taxon>Chenopodium</taxon>
    </lineage>
</organism>